<protein>
    <recommendedName>
        <fullName evidence="3">Sugar phosphate isomerase/epimerase</fullName>
    </recommendedName>
</protein>
<evidence type="ECO:0000313" key="2">
    <source>
        <dbReference type="Proteomes" id="UP001153050"/>
    </source>
</evidence>
<evidence type="ECO:0008006" key="3">
    <source>
        <dbReference type="Google" id="ProtNLM"/>
    </source>
</evidence>
<keyword evidence="2" id="KW-1185">Reference proteome</keyword>
<dbReference type="Proteomes" id="UP001153050">
    <property type="component" value="Unassembled WGS sequence"/>
</dbReference>
<evidence type="ECO:0000313" key="1">
    <source>
        <dbReference type="EMBL" id="CAH2396140.1"/>
    </source>
</evidence>
<gene>
    <name evidence="1" type="ORF">MES5069_130074</name>
</gene>
<dbReference type="InterPro" id="IPR036237">
    <property type="entry name" value="Xyl_isomerase-like_sf"/>
</dbReference>
<sequence length="249" mass="27351">MPTIGFSTGAIARDDFATALDLLAPTRASAVELSALRTAELPALLAALPGLLPGLKKRYRYVSFHAPTNFDDERPMVQQLKTVADMGLNVVVHPDTIGDIPIWRALGSRLCLENMDSRKPAGRTAEELQPFFDMLPDAKLCLDIAHARQVDSSMTEAVRILRRFGGRLAQFHVSEINSKGTHFAMSFAAKRAYEPFAMVLSRTPVIIESMVTRDAIVREIAETEKLLASHRYAAAHTADGRISPIQPAE</sequence>
<comment type="caution">
    <text evidence="1">The sequence shown here is derived from an EMBL/GenBank/DDBJ whole genome shotgun (WGS) entry which is preliminary data.</text>
</comment>
<reference evidence="1 2" key="1">
    <citation type="submission" date="2022-03" db="EMBL/GenBank/DDBJ databases">
        <authorList>
            <person name="Brunel B."/>
        </authorList>
    </citation>
    <scope>NUCLEOTIDE SEQUENCE [LARGE SCALE GENOMIC DNA]</scope>
    <source>
        <strain evidence="1">STM5069sample</strain>
    </source>
</reference>
<name>A0ABN8JDF1_9HYPH</name>
<dbReference type="EMBL" id="CAKXZT010000035">
    <property type="protein sequence ID" value="CAH2396140.1"/>
    <property type="molecule type" value="Genomic_DNA"/>
</dbReference>
<dbReference type="SUPFAM" id="SSF51658">
    <property type="entry name" value="Xylose isomerase-like"/>
    <property type="match status" value="1"/>
</dbReference>
<organism evidence="1 2">
    <name type="scientific">Mesorhizobium escarrei</name>
    <dbReference type="NCBI Taxonomy" id="666018"/>
    <lineage>
        <taxon>Bacteria</taxon>
        <taxon>Pseudomonadati</taxon>
        <taxon>Pseudomonadota</taxon>
        <taxon>Alphaproteobacteria</taxon>
        <taxon>Hyphomicrobiales</taxon>
        <taxon>Phyllobacteriaceae</taxon>
        <taxon>Mesorhizobium</taxon>
    </lineage>
</organism>
<proteinExistence type="predicted"/>
<dbReference type="RefSeq" id="WP_254016757.1">
    <property type="nucleotide sequence ID" value="NZ_CAKXZT010000035.1"/>
</dbReference>
<dbReference type="Gene3D" id="3.20.20.150">
    <property type="entry name" value="Divalent-metal-dependent TIM barrel enzymes"/>
    <property type="match status" value="1"/>
</dbReference>
<accession>A0ABN8JDF1</accession>